<sequence length="126" mass="13074">MALAAATVMATAGNASAEQAPGGIAWDHTYKGNGVVVYVEERGDIISVCDTSANGHSAVVYVDEQIPASFGGDFYHLTVTSGSGSCKTARASDGAAHNWGEGSNINVYYDGNGGAWDGNKWFLNDH</sequence>
<accession>A0A7D3VVB6</accession>
<name>A0A7D3VVB6_ACTVE</name>
<reference evidence="1 2" key="1">
    <citation type="submission" date="2020-05" db="EMBL/GenBank/DDBJ databases">
        <title>Actinomadura verrucosospora NRRL-B18236 (PFL_A860) Genome sequencing and assembly.</title>
        <authorList>
            <person name="Samborskyy M."/>
        </authorList>
    </citation>
    <scope>NUCLEOTIDE SEQUENCE [LARGE SCALE GENOMIC DNA]</scope>
    <source>
        <strain evidence="1 2">NRRL:B18236</strain>
    </source>
</reference>
<protein>
    <submittedName>
        <fullName evidence="1">Uncharacterized protein</fullName>
    </submittedName>
</protein>
<keyword evidence="2" id="KW-1185">Reference proteome</keyword>
<evidence type="ECO:0000313" key="1">
    <source>
        <dbReference type="EMBL" id="QKG23698.1"/>
    </source>
</evidence>
<organism evidence="1 2">
    <name type="scientific">Actinomadura verrucosospora</name>
    <dbReference type="NCBI Taxonomy" id="46165"/>
    <lineage>
        <taxon>Bacteria</taxon>
        <taxon>Bacillati</taxon>
        <taxon>Actinomycetota</taxon>
        <taxon>Actinomycetes</taxon>
        <taxon>Streptosporangiales</taxon>
        <taxon>Thermomonosporaceae</taxon>
        <taxon>Actinomadura</taxon>
    </lineage>
</organism>
<gene>
    <name evidence="1" type="ORF">ACTIVE_5341</name>
</gene>
<evidence type="ECO:0000313" key="2">
    <source>
        <dbReference type="Proteomes" id="UP000501240"/>
    </source>
</evidence>
<dbReference type="EMBL" id="CP053892">
    <property type="protein sequence ID" value="QKG23698.1"/>
    <property type="molecule type" value="Genomic_DNA"/>
</dbReference>
<dbReference type="AlphaFoldDB" id="A0A7D3VVB6"/>
<dbReference type="Proteomes" id="UP000501240">
    <property type="component" value="Chromosome"/>
</dbReference>
<proteinExistence type="predicted"/>